<proteinExistence type="predicted"/>
<gene>
    <name evidence="2" type="ORF">PBS001_LOCUS2488</name>
</gene>
<dbReference type="EMBL" id="CAKLCB010000138">
    <property type="protein sequence ID" value="CAH0515792.1"/>
    <property type="molecule type" value="Genomic_DNA"/>
</dbReference>
<feature type="region of interest" description="Disordered" evidence="1">
    <location>
        <begin position="171"/>
        <end position="212"/>
    </location>
</feature>
<feature type="compositionally biased region" description="Basic and acidic residues" evidence="1">
    <location>
        <begin position="172"/>
        <end position="189"/>
    </location>
</feature>
<evidence type="ECO:0000313" key="3">
    <source>
        <dbReference type="Proteomes" id="UP001158986"/>
    </source>
</evidence>
<comment type="caution">
    <text evidence="2">The sequence shown here is derived from an EMBL/GenBank/DDBJ whole genome shotgun (WGS) entry which is preliminary data.</text>
</comment>
<protein>
    <submittedName>
        <fullName evidence="2">Uncharacterized protein</fullName>
    </submittedName>
</protein>
<evidence type="ECO:0000313" key="2">
    <source>
        <dbReference type="EMBL" id="CAH0515792.1"/>
    </source>
</evidence>
<accession>A0ABN8CRP0</accession>
<keyword evidence="3" id="KW-1185">Reference proteome</keyword>
<name>A0ABN8CRP0_9STRA</name>
<reference evidence="2 3" key="1">
    <citation type="submission" date="2021-11" db="EMBL/GenBank/DDBJ databases">
        <authorList>
            <person name="Islam A."/>
            <person name="Islam S."/>
            <person name="Flora M.S."/>
            <person name="Rahman M."/>
            <person name="Ziaur R.M."/>
            <person name="Epstein J.H."/>
            <person name="Hassan M."/>
            <person name="Klassen M."/>
            <person name="Woodard K."/>
            <person name="Webb A."/>
            <person name="Webby R.J."/>
            <person name="El Zowalaty M.E."/>
        </authorList>
    </citation>
    <scope>NUCLEOTIDE SEQUENCE [LARGE SCALE GENOMIC DNA]</scope>
    <source>
        <strain evidence="2">Pbs1</strain>
    </source>
</reference>
<evidence type="ECO:0000256" key="1">
    <source>
        <dbReference type="SAM" id="MobiDB-lite"/>
    </source>
</evidence>
<organism evidence="2 3">
    <name type="scientific">Peronospora belbahrii</name>
    <dbReference type="NCBI Taxonomy" id="622444"/>
    <lineage>
        <taxon>Eukaryota</taxon>
        <taxon>Sar</taxon>
        <taxon>Stramenopiles</taxon>
        <taxon>Oomycota</taxon>
        <taxon>Peronosporomycetes</taxon>
        <taxon>Peronosporales</taxon>
        <taxon>Peronosporaceae</taxon>
        <taxon>Peronospora</taxon>
    </lineage>
</organism>
<sequence length="212" mass="23139">MATSAFPLRKPNLNHIVSRPKKTVFNRSVTNATMMSTASASAPSITSSLSSTASAYAWSDREKLHGDLNDPHALLKATLRSLLFDSIFSPYECCADWGAVITTVLAAGQLAHDDVDGLPSSEQEVSSGTSLRWESVRYSGASNTVADRNFLGQVSASRYRGQPIPCFLMRQLPDRPERAQSDRQHRQDNAKGTMSQPAADYEANSIFSPRVD</sequence>
<dbReference type="Proteomes" id="UP001158986">
    <property type="component" value="Unassembled WGS sequence"/>
</dbReference>